<feature type="region of interest" description="Disordered" evidence="3">
    <location>
        <begin position="334"/>
        <end position="531"/>
    </location>
</feature>
<accession>S8E0M6</accession>
<feature type="region of interest" description="Disordered" evidence="3">
    <location>
        <begin position="1"/>
        <end position="82"/>
    </location>
</feature>
<dbReference type="HOGENOM" id="CLU_004594_0_0_1"/>
<feature type="region of interest" description="Disordered" evidence="3">
    <location>
        <begin position="108"/>
        <end position="192"/>
    </location>
</feature>
<dbReference type="AlphaFoldDB" id="S8E0M6"/>
<dbReference type="OrthoDB" id="2123378at2759"/>
<dbReference type="SUPFAM" id="SSF50729">
    <property type="entry name" value="PH domain-like"/>
    <property type="match status" value="1"/>
</dbReference>
<feature type="compositionally biased region" description="Basic and acidic residues" evidence="3">
    <location>
        <begin position="300"/>
        <end position="314"/>
    </location>
</feature>
<feature type="compositionally biased region" description="Basic and acidic residues" evidence="3">
    <location>
        <begin position="350"/>
        <end position="360"/>
    </location>
</feature>
<dbReference type="InterPro" id="IPR052007">
    <property type="entry name" value="Bud4"/>
</dbReference>
<feature type="region of interest" description="Disordered" evidence="3">
    <location>
        <begin position="216"/>
        <end position="314"/>
    </location>
</feature>
<feature type="compositionally biased region" description="Low complexity" evidence="3">
    <location>
        <begin position="221"/>
        <end position="230"/>
    </location>
</feature>
<feature type="compositionally biased region" description="Basic and acidic residues" evidence="3">
    <location>
        <begin position="247"/>
        <end position="257"/>
    </location>
</feature>
<keyword evidence="6" id="KW-1185">Reference proteome</keyword>
<dbReference type="STRING" id="743788.S8E0M6"/>
<keyword evidence="1" id="KW-0132">Cell division</keyword>
<keyword evidence="2" id="KW-0131">Cell cycle</keyword>
<dbReference type="GO" id="GO:0005525">
    <property type="term" value="F:GTP binding"/>
    <property type="evidence" value="ECO:0007669"/>
    <property type="project" value="TreeGrafter"/>
</dbReference>
<dbReference type="Proteomes" id="UP000015241">
    <property type="component" value="Unassembled WGS sequence"/>
</dbReference>
<name>S8E0M6_FOMSC</name>
<dbReference type="EMBL" id="KE504163">
    <property type="protein sequence ID" value="EPS98701.1"/>
    <property type="molecule type" value="Genomic_DNA"/>
</dbReference>
<evidence type="ECO:0000256" key="3">
    <source>
        <dbReference type="SAM" id="MobiDB-lite"/>
    </source>
</evidence>
<dbReference type="PANTHER" id="PTHR36100">
    <property type="entry name" value="BUD SITE SELECTION PROTEIN 4"/>
    <property type="match status" value="1"/>
</dbReference>
<organism evidence="5 6">
    <name type="scientific">Fomitopsis schrenkii</name>
    <name type="common">Brown rot fungus</name>
    <dbReference type="NCBI Taxonomy" id="2126942"/>
    <lineage>
        <taxon>Eukaryota</taxon>
        <taxon>Fungi</taxon>
        <taxon>Dikarya</taxon>
        <taxon>Basidiomycota</taxon>
        <taxon>Agaricomycotina</taxon>
        <taxon>Agaricomycetes</taxon>
        <taxon>Polyporales</taxon>
        <taxon>Fomitopsis</taxon>
    </lineage>
</organism>
<feature type="compositionally biased region" description="Basic and acidic residues" evidence="3">
    <location>
        <begin position="1"/>
        <end position="10"/>
    </location>
</feature>
<feature type="region of interest" description="Disordered" evidence="3">
    <location>
        <begin position="924"/>
        <end position="959"/>
    </location>
</feature>
<evidence type="ECO:0000256" key="1">
    <source>
        <dbReference type="ARBA" id="ARBA00022618"/>
    </source>
</evidence>
<feature type="compositionally biased region" description="Polar residues" evidence="3">
    <location>
        <begin position="401"/>
        <end position="424"/>
    </location>
</feature>
<dbReference type="Gene3D" id="2.30.29.30">
    <property type="entry name" value="Pleckstrin-homology domain (PH domain)/Phosphotyrosine-binding domain (PTB)"/>
    <property type="match status" value="1"/>
</dbReference>
<dbReference type="Pfam" id="PF00169">
    <property type="entry name" value="PH"/>
    <property type="match status" value="1"/>
</dbReference>
<gene>
    <name evidence="5" type="ORF">FOMPIDRAFT_1042412</name>
</gene>
<dbReference type="eggNOG" id="ENOG502REBM">
    <property type="taxonomic scope" value="Eukaryota"/>
</dbReference>
<feature type="region of interest" description="Disordered" evidence="3">
    <location>
        <begin position="664"/>
        <end position="714"/>
    </location>
</feature>
<feature type="compositionally biased region" description="Pro residues" evidence="3">
    <location>
        <begin position="942"/>
        <end position="955"/>
    </location>
</feature>
<evidence type="ECO:0000256" key="2">
    <source>
        <dbReference type="ARBA" id="ARBA00023306"/>
    </source>
</evidence>
<dbReference type="PANTHER" id="PTHR36100:SF1">
    <property type="entry name" value="BUD SITE SELECTION PROTEIN 4"/>
    <property type="match status" value="1"/>
</dbReference>
<dbReference type="InterPro" id="IPR001849">
    <property type="entry name" value="PH_domain"/>
</dbReference>
<feature type="compositionally biased region" description="Polar residues" evidence="3">
    <location>
        <begin position="679"/>
        <end position="690"/>
    </location>
</feature>
<feature type="compositionally biased region" description="Polar residues" evidence="3">
    <location>
        <begin position="143"/>
        <end position="157"/>
    </location>
</feature>
<evidence type="ECO:0000313" key="5">
    <source>
        <dbReference type="EMBL" id="EPS98701.1"/>
    </source>
</evidence>
<feature type="compositionally biased region" description="Acidic residues" evidence="3">
    <location>
        <begin position="108"/>
        <end position="124"/>
    </location>
</feature>
<proteinExistence type="predicted"/>
<dbReference type="SMART" id="SM00233">
    <property type="entry name" value="PH"/>
    <property type="match status" value="1"/>
</dbReference>
<sequence>MAATENEHPLGVKRRQSRAFQGLLEKEPVTKSPFRVCSPDIDPDDALPPPLPPKLTRIPALAPSPGRSSLVSKRLHGPRNVANGSLTRRRRRKTVTFLEHCDIMEFERDEDEDAVDSDDDDYGDPEPLHLQAQHPLPDVPSPMNESFDSSHTGNDSITGLVESLLHNTQEPHTPPHRDHSLPPDIDAEDGIPYGRTHHAERLSATYHVEPEYALQDPHCFSTSTPPRSRSATPDTHAPSPSGTPEHPAVRDVDEDVRMLPPSPSPAKAKRMSRLFNKPGEHILTPKISLERMSMSPRETSVPKEDPFSMPHIKDEPVSVDISFASADSVPDDCMDPANLSIGHSEVSLEGLEREHSSREEEVTDTEDLLPPQPPFFRAKTEDGMGSMSSRMSTPLERSDSHASTSQDYFDFTSPVTLRRSNSPQDIRVPKAIRPGQEVTPEMILPSPSPAFESRPGSINVNGDEEEESSRSYPLRTSFGGRAPADQPSASSVIVHSDSDVSMDEDEHQDGKTESDRAQSPLPVPPSLSREKNYTHDGVMELDPAPQPIDPPRPDVLVRAHSDVDERPVAQASARSGFQGLEMEFGGGAFDGMSVFGRGARHKENAAMGDVHLGDVSALDRLMENAAQGSAQLAFPHAVRPAGASAPPDPPPKDAIRAREELIKAKKRDARRKDELASLGYSTPSAVQTKNAGRPNRRRSMSTGDAEDLLTRTPAAQRRTAALRSEGLLDVLPIEQEDDPLTDSIQRELLKLEGPARSKYHVRQHEETIYASSDAEQISHVGDAGDIDGGKAWRTVKRPSDMNEYARQIKELRAQEKSGKAHGKVFVRVRGLKGIQAPIPSEPTIITCTLNNGIHFVTTPECRLAPDCSIEQEFELIEHSKLEFTLTIKVRRDPHIVAQSKALAPRPAMPAPVVVAPRPIPPPSKGGMLNFFRSSSPKKQPTKPVPAPEPPQPPAKAPERRLTDNFARFLKPDGTFARAFISFRDVAAHCDTQTFECSYPLFGQHLQSRTSTRTVTVGEITLQIFRLPPLPGMPPDRLPQSLEECNKGLRHVNWHKTTYYEGTLTQYGGDCSSWRRRHLRLVGANLVAYNDVTKKVTATIDLRKAVAVEDDGVPKGVLSPQSGVSSRSRHVDELDIPYGVERSFRLGFLHDQEIAFFADTEEEKARWVDILRIIVGRVPQYPLWAEMVWQRQQELTMHKPVGHGVIQR</sequence>
<feature type="domain" description="PH" evidence="4">
    <location>
        <begin position="1056"/>
        <end position="1175"/>
    </location>
</feature>
<dbReference type="PROSITE" id="PS50003">
    <property type="entry name" value="PH_DOMAIN"/>
    <property type="match status" value="1"/>
</dbReference>
<evidence type="ECO:0000313" key="6">
    <source>
        <dbReference type="Proteomes" id="UP000015241"/>
    </source>
</evidence>
<protein>
    <recommendedName>
        <fullName evidence="4">PH domain-containing protein</fullName>
    </recommendedName>
</protein>
<reference evidence="5 6" key="1">
    <citation type="journal article" date="2012" name="Science">
        <title>The Paleozoic origin of enzymatic lignin decomposition reconstructed from 31 fungal genomes.</title>
        <authorList>
            <person name="Floudas D."/>
            <person name="Binder M."/>
            <person name="Riley R."/>
            <person name="Barry K."/>
            <person name="Blanchette R.A."/>
            <person name="Henrissat B."/>
            <person name="Martinez A.T."/>
            <person name="Otillar R."/>
            <person name="Spatafora J.W."/>
            <person name="Yadav J.S."/>
            <person name="Aerts A."/>
            <person name="Benoit I."/>
            <person name="Boyd A."/>
            <person name="Carlson A."/>
            <person name="Copeland A."/>
            <person name="Coutinho P.M."/>
            <person name="de Vries R.P."/>
            <person name="Ferreira P."/>
            <person name="Findley K."/>
            <person name="Foster B."/>
            <person name="Gaskell J."/>
            <person name="Glotzer D."/>
            <person name="Gorecki P."/>
            <person name="Heitman J."/>
            <person name="Hesse C."/>
            <person name="Hori C."/>
            <person name="Igarashi K."/>
            <person name="Jurgens J.A."/>
            <person name="Kallen N."/>
            <person name="Kersten P."/>
            <person name="Kohler A."/>
            <person name="Kuees U."/>
            <person name="Kumar T.K.A."/>
            <person name="Kuo A."/>
            <person name="LaButti K."/>
            <person name="Larrondo L.F."/>
            <person name="Lindquist E."/>
            <person name="Ling A."/>
            <person name="Lombard V."/>
            <person name="Lucas S."/>
            <person name="Lundell T."/>
            <person name="Martin R."/>
            <person name="McLaughlin D.J."/>
            <person name="Morgenstern I."/>
            <person name="Morin E."/>
            <person name="Murat C."/>
            <person name="Nagy L.G."/>
            <person name="Nolan M."/>
            <person name="Ohm R.A."/>
            <person name="Patyshakuliyeva A."/>
            <person name="Rokas A."/>
            <person name="Ruiz-Duenas F.J."/>
            <person name="Sabat G."/>
            <person name="Salamov A."/>
            <person name="Samejima M."/>
            <person name="Schmutz J."/>
            <person name="Slot J.C."/>
            <person name="St John F."/>
            <person name="Stenlid J."/>
            <person name="Sun H."/>
            <person name="Sun S."/>
            <person name="Syed K."/>
            <person name="Tsang A."/>
            <person name="Wiebenga A."/>
            <person name="Young D."/>
            <person name="Pisabarro A."/>
            <person name="Eastwood D.C."/>
            <person name="Martin F."/>
            <person name="Cullen D."/>
            <person name="Grigoriev I.V."/>
            <person name="Hibbett D.S."/>
        </authorList>
    </citation>
    <scope>NUCLEOTIDE SEQUENCE</scope>
    <source>
        <strain evidence="6">FP-58527</strain>
    </source>
</reference>
<dbReference type="InterPro" id="IPR011993">
    <property type="entry name" value="PH-like_dom_sf"/>
</dbReference>
<dbReference type="InParanoid" id="S8E0M6"/>
<dbReference type="GO" id="GO:0051301">
    <property type="term" value="P:cell division"/>
    <property type="evidence" value="ECO:0007669"/>
    <property type="project" value="UniProtKB-KW"/>
</dbReference>
<evidence type="ECO:0000259" key="4">
    <source>
        <dbReference type="PROSITE" id="PS50003"/>
    </source>
</evidence>